<feature type="compositionally biased region" description="Low complexity" evidence="1">
    <location>
        <begin position="50"/>
        <end position="64"/>
    </location>
</feature>
<dbReference type="WBParaSite" id="maker-uti_cns_0014093-snap-gene-0.3-mRNA-1">
    <property type="protein sequence ID" value="maker-uti_cns_0014093-snap-gene-0.3-mRNA-1"/>
    <property type="gene ID" value="maker-uti_cns_0014093-snap-gene-0.3"/>
</dbReference>
<dbReference type="AlphaFoldDB" id="A0A1I8IMR2"/>
<evidence type="ECO:0000313" key="3">
    <source>
        <dbReference type="WBParaSite" id="maker-uti_cns_0014093-snap-gene-0.3-mRNA-1"/>
    </source>
</evidence>
<proteinExistence type="predicted"/>
<evidence type="ECO:0000256" key="1">
    <source>
        <dbReference type="SAM" id="MobiDB-lite"/>
    </source>
</evidence>
<sequence>HYVTSIRPNGLVEFSRTPHLDALVYNPNAAKGRMARLLFDRTRPALTGFRSPDSGSGRPSPAASKRSADPRQRLSQHGAVGDPGDARLKFTVSTRLFHDSDQPCRRAASPGCESRFAMLSCLCGQGEALIASCSLSGANKRELSAACARPDAEPPTLALPTDAGAAIWPTKVSLTGRSSDCLSCLLRWRRRRRLLALARRSIGLVPTPAEPAATTLLLPGEIGANHPILLSFGGWRTRPAGGEARYKFLGKFLLSAVTHSTFTCRHGSPNVATNNNLFAAVAVTRPRVTCSVDEPRKISFEYRESAAQFDGPDRLSDQFVADAGADAARVVRLSAV</sequence>
<dbReference type="Proteomes" id="UP000095280">
    <property type="component" value="Unplaced"/>
</dbReference>
<protein>
    <submittedName>
        <fullName evidence="3">Ig-like domain-containing protein</fullName>
    </submittedName>
</protein>
<feature type="region of interest" description="Disordered" evidence="1">
    <location>
        <begin position="45"/>
        <end position="86"/>
    </location>
</feature>
<evidence type="ECO:0000313" key="2">
    <source>
        <dbReference type="Proteomes" id="UP000095280"/>
    </source>
</evidence>
<name>A0A1I8IMR2_9PLAT</name>
<organism evidence="2 3">
    <name type="scientific">Macrostomum lignano</name>
    <dbReference type="NCBI Taxonomy" id="282301"/>
    <lineage>
        <taxon>Eukaryota</taxon>
        <taxon>Metazoa</taxon>
        <taxon>Spiralia</taxon>
        <taxon>Lophotrochozoa</taxon>
        <taxon>Platyhelminthes</taxon>
        <taxon>Rhabditophora</taxon>
        <taxon>Macrostomorpha</taxon>
        <taxon>Macrostomida</taxon>
        <taxon>Macrostomidae</taxon>
        <taxon>Macrostomum</taxon>
    </lineage>
</organism>
<keyword evidence="2" id="KW-1185">Reference proteome</keyword>
<reference evidence="3" key="1">
    <citation type="submission" date="2016-11" db="UniProtKB">
        <authorList>
            <consortium name="WormBaseParasite"/>
        </authorList>
    </citation>
    <scope>IDENTIFICATION</scope>
</reference>
<accession>A0A1I8IMR2</accession>